<feature type="domain" description="HD" evidence="10">
    <location>
        <begin position="258"/>
        <end position="410"/>
    </location>
</feature>
<evidence type="ECO:0000256" key="6">
    <source>
        <dbReference type="ARBA" id="ARBA00022741"/>
    </source>
</evidence>
<evidence type="ECO:0000313" key="12">
    <source>
        <dbReference type="Proteomes" id="UP000176187"/>
    </source>
</evidence>
<evidence type="ECO:0000256" key="9">
    <source>
        <dbReference type="SAM" id="MobiDB-lite"/>
    </source>
</evidence>
<keyword evidence="5" id="KW-0479">Metal-binding</keyword>
<evidence type="ECO:0000256" key="4">
    <source>
        <dbReference type="ARBA" id="ARBA00022695"/>
    </source>
</evidence>
<dbReference type="InterPro" id="IPR006674">
    <property type="entry name" value="HD_domain"/>
</dbReference>
<dbReference type="STRING" id="1801774.A3A05_02170"/>
<organism evidence="11 12">
    <name type="scientific">Candidatus Nomurabacteria bacterium RIFCSPLOWO2_01_FULL_41_12</name>
    <dbReference type="NCBI Taxonomy" id="1801774"/>
    <lineage>
        <taxon>Bacteria</taxon>
        <taxon>Candidatus Nomuraibacteriota</taxon>
    </lineage>
</organism>
<protein>
    <recommendedName>
        <fullName evidence="10">HD domain-containing protein</fullName>
    </recommendedName>
</protein>
<evidence type="ECO:0000256" key="5">
    <source>
        <dbReference type="ARBA" id="ARBA00022723"/>
    </source>
</evidence>
<evidence type="ECO:0000259" key="10">
    <source>
        <dbReference type="PROSITE" id="PS51831"/>
    </source>
</evidence>
<keyword evidence="7" id="KW-0460">Magnesium</keyword>
<dbReference type="Gene3D" id="1.10.246.80">
    <property type="match status" value="1"/>
</dbReference>
<dbReference type="Gene3D" id="1.10.3090.10">
    <property type="entry name" value="cca-adding enzyme, domain 2"/>
    <property type="match status" value="1"/>
</dbReference>
<proteinExistence type="inferred from homology"/>
<dbReference type="GO" id="GO:0008033">
    <property type="term" value="P:tRNA processing"/>
    <property type="evidence" value="ECO:0007669"/>
    <property type="project" value="UniProtKB-KW"/>
</dbReference>
<dbReference type="PANTHER" id="PTHR46173:SF1">
    <property type="entry name" value="CCA TRNA NUCLEOTIDYLTRANSFERASE 1, MITOCHONDRIAL"/>
    <property type="match status" value="1"/>
</dbReference>
<feature type="region of interest" description="Disordered" evidence="9">
    <location>
        <begin position="298"/>
        <end position="329"/>
    </location>
</feature>
<dbReference type="GO" id="GO:0000049">
    <property type="term" value="F:tRNA binding"/>
    <property type="evidence" value="ECO:0007669"/>
    <property type="project" value="TreeGrafter"/>
</dbReference>
<gene>
    <name evidence="11" type="ORF">A3A05_02170</name>
</gene>
<dbReference type="PANTHER" id="PTHR46173">
    <property type="entry name" value="CCA TRNA NUCLEOTIDYLTRANSFERASE 1, MITOCHONDRIAL"/>
    <property type="match status" value="1"/>
</dbReference>
<evidence type="ECO:0000256" key="3">
    <source>
        <dbReference type="ARBA" id="ARBA00022694"/>
    </source>
</evidence>
<evidence type="ECO:0000313" key="11">
    <source>
        <dbReference type="EMBL" id="OGI85766.1"/>
    </source>
</evidence>
<dbReference type="Gene3D" id="3.30.460.10">
    <property type="entry name" value="Beta Polymerase, domain 2"/>
    <property type="match status" value="1"/>
</dbReference>
<dbReference type="Pfam" id="PF12627">
    <property type="entry name" value="PolyA_pol_RNAbd"/>
    <property type="match status" value="1"/>
</dbReference>
<dbReference type="InterPro" id="IPR003607">
    <property type="entry name" value="HD/PDEase_dom"/>
</dbReference>
<keyword evidence="6" id="KW-0547">Nucleotide-binding</keyword>
<accession>A0A1F6WV64</accession>
<dbReference type="CDD" id="cd05398">
    <property type="entry name" value="NT_ClassII-CCAase"/>
    <property type="match status" value="1"/>
</dbReference>
<evidence type="ECO:0000256" key="2">
    <source>
        <dbReference type="ARBA" id="ARBA00022679"/>
    </source>
</evidence>
<dbReference type="Pfam" id="PF01743">
    <property type="entry name" value="PolyA_pol"/>
    <property type="match status" value="1"/>
</dbReference>
<keyword evidence="2 8" id="KW-0808">Transferase</keyword>
<name>A0A1F6WV64_9BACT</name>
<dbReference type="PROSITE" id="PS51831">
    <property type="entry name" value="HD"/>
    <property type="match status" value="1"/>
</dbReference>
<dbReference type="GO" id="GO:0000166">
    <property type="term" value="F:nucleotide binding"/>
    <property type="evidence" value="ECO:0007669"/>
    <property type="project" value="UniProtKB-KW"/>
</dbReference>
<evidence type="ECO:0000256" key="7">
    <source>
        <dbReference type="ARBA" id="ARBA00022842"/>
    </source>
</evidence>
<evidence type="ECO:0000256" key="8">
    <source>
        <dbReference type="RuleBase" id="RU003953"/>
    </source>
</evidence>
<reference evidence="11 12" key="1">
    <citation type="journal article" date="2016" name="Nat. Commun.">
        <title>Thousands of microbial genomes shed light on interconnected biogeochemical processes in an aquifer system.</title>
        <authorList>
            <person name="Anantharaman K."/>
            <person name="Brown C.T."/>
            <person name="Hug L.A."/>
            <person name="Sharon I."/>
            <person name="Castelle C.J."/>
            <person name="Probst A.J."/>
            <person name="Thomas B.C."/>
            <person name="Singh A."/>
            <person name="Wilkins M.J."/>
            <person name="Karaoz U."/>
            <person name="Brodie E.L."/>
            <person name="Williams K.H."/>
            <person name="Hubbard S.S."/>
            <person name="Banfield J.F."/>
        </authorList>
    </citation>
    <scope>NUCLEOTIDE SEQUENCE [LARGE SCALE GENOMIC DNA]</scope>
</reference>
<dbReference type="GO" id="GO:0016779">
    <property type="term" value="F:nucleotidyltransferase activity"/>
    <property type="evidence" value="ECO:0007669"/>
    <property type="project" value="UniProtKB-KW"/>
</dbReference>
<keyword evidence="8" id="KW-0694">RNA-binding</keyword>
<dbReference type="SUPFAM" id="SSF81891">
    <property type="entry name" value="Poly A polymerase C-terminal region-like"/>
    <property type="match status" value="1"/>
</dbReference>
<dbReference type="CDD" id="cd00077">
    <property type="entry name" value="HDc"/>
    <property type="match status" value="1"/>
</dbReference>
<dbReference type="SUPFAM" id="SSF81301">
    <property type="entry name" value="Nucleotidyltransferase"/>
    <property type="match status" value="1"/>
</dbReference>
<dbReference type="InterPro" id="IPR002646">
    <property type="entry name" value="PolA_pol_head_dom"/>
</dbReference>
<dbReference type="InterPro" id="IPR032828">
    <property type="entry name" value="PolyA_RNA-bd"/>
</dbReference>
<dbReference type="AlphaFoldDB" id="A0A1F6WV64"/>
<dbReference type="InterPro" id="IPR050264">
    <property type="entry name" value="Bact_CCA-adding_enz_type3_sf"/>
</dbReference>
<dbReference type="SMART" id="SM00471">
    <property type="entry name" value="HDc"/>
    <property type="match status" value="1"/>
</dbReference>
<dbReference type="Pfam" id="PF01966">
    <property type="entry name" value="HD"/>
    <property type="match status" value="1"/>
</dbReference>
<keyword evidence="4" id="KW-0548">Nucleotidyltransferase</keyword>
<dbReference type="EMBL" id="MFUY01000023">
    <property type="protein sequence ID" value="OGI85766.1"/>
    <property type="molecule type" value="Genomic_DNA"/>
</dbReference>
<evidence type="ECO:0000256" key="1">
    <source>
        <dbReference type="ARBA" id="ARBA00001946"/>
    </source>
</evidence>
<dbReference type="Proteomes" id="UP000176187">
    <property type="component" value="Unassembled WGS sequence"/>
</dbReference>
<comment type="similarity">
    <text evidence="8">Belongs to the tRNA nucleotidyltransferase/poly(A) polymerase family.</text>
</comment>
<dbReference type="NCBIfam" id="TIGR00277">
    <property type="entry name" value="HDIG"/>
    <property type="match status" value="1"/>
</dbReference>
<keyword evidence="3" id="KW-0819">tRNA processing</keyword>
<sequence length="525" mass="60106">MKNINNLTLKIPKEVLYVTDTLEKASFDAYLVGGCVRDLIMNKEPKDWDVTTNAKPEQIISLFEKTVYENTFGTVAVIQEDVSQETLRQIEVTPYRVEAKYSDFRHPDEVKFSDKFEDDLKRRDFTINAMALNLSGKNTITDIYGGLKDIKDKTIRAVGNPNDRFSEDALRMLRAIRFAVQLNFSIAQETSESILKNSDLIKKISEERIRDEFEKIVMSENPDAGIVMLQKFGLLKHIIPELEEGIGCEQLGEHIYDVWEHLLHALQHAADKNWSLEIRLAALFHDIGKPKTRRLATLAPTKNSPASPDAFAQARTQPDHSQKHTGSAKKKYTFYGHEVVGARMAKKIMERLKFPNKGVELVEKLVRNHMFFSDTELITLSAVRRIITKVGIENIWLLMNIRECDRVGMKKKEAPYRLRKYFAMIEEALRDPISVGQLKINGKFMIKELGIAPGPRMGWILNALLEEILDAPEKNTVEHLSELVKSLNILGDAELRTLGERGKEKKEELEEEEVEKLHTKHGVRK</sequence>
<dbReference type="GO" id="GO:0046872">
    <property type="term" value="F:metal ion binding"/>
    <property type="evidence" value="ECO:0007669"/>
    <property type="project" value="UniProtKB-KW"/>
</dbReference>
<feature type="region of interest" description="Disordered" evidence="9">
    <location>
        <begin position="501"/>
        <end position="525"/>
    </location>
</feature>
<dbReference type="InterPro" id="IPR006675">
    <property type="entry name" value="HDIG_dom"/>
</dbReference>
<comment type="caution">
    <text evidence="11">The sequence shown here is derived from an EMBL/GenBank/DDBJ whole genome shotgun (WGS) entry which is preliminary data.</text>
</comment>
<dbReference type="InterPro" id="IPR043519">
    <property type="entry name" value="NT_sf"/>
</dbReference>
<comment type="cofactor">
    <cofactor evidence="1">
        <name>Mg(2+)</name>
        <dbReference type="ChEBI" id="CHEBI:18420"/>
    </cofactor>
</comment>